<name>A0A0V0HNT8_SOLCH</name>
<dbReference type="AlphaFoldDB" id="A0A0V0HNT8"/>
<keyword evidence="1" id="KW-0732">Signal</keyword>
<organism evidence="2">
    <name type="scientific">Solanum chacoense</name>
    <name type="common">Chaco potato</name>
    <dbReference type="NCBI Taxonomy" id="4108"/>
    <lineage>
        <taxon>Eukaryota</taxon>
        <taxon>Viridiplantae</taxon>
        <taxon>Streptophyta</taxon>
        <taxon>Embryophyta</taxon>
        <taxon>Tracheophyta</taxon>
        <taxon>Spermatophyta</taxon>
        <taxon>Magnoliopsida</taxon>
        <taxon>eudicotyledons</taxon>
        <taxon>Gunneridae</taxon>
        <taxon>Pentapetalae</taxon>
        <taxon>asterids</taxon>
        <taxon>lamiids</taxon>
        <taxon>Solanales</taxon>
        <taxon>Solanaceae</taxon>
        <taxon>Solanoideae</taxon>
        <taxon>Solaneae</taxon>
        <taxon>Solanum</taxon>
    </lineage>
</organism>
<accession>A0A0V0HNT8</accession>
<proteinExistence type="predicted"/>
<reference evidence="2" key="1">
    <citation type="submission" date="2015-12" db="EMBL/GenBank/DDBJ databases">
        <title>Gene expression during late stages of embryo sac development: a critical building block for successful pollen-pistil interactions.</title>
        <authorList>
            <person name="Liu Y."/>
            <person name="Joly V."/>
            <person name="Sabar M."/>
            <person name="Matton D.P."/>
        </authorList>
    </citation>
    <scope>NUCLEOTIDE SEQUENCE</scope>
</reference>
<evidence type="ECO:0000313" key="2">
    <source>
        <dbReference type="EMBL" id="JAP22108.1"/>
    </source>
</evidence>
<sequence length="62" mass="7181">MFCHAFCSNLSWFLHLRYFFFRTTLNCFSMNQGSKGNSLSTTKVGIRYVFILPSPNSNFMGL</sequence>
<feature type="signal peptide" evidence="1">
    <location>
        <begin position="1"/>
        <end position="18"/>
    </location>
</feature>
<dbReference type="EMBL" id="GEDG01016941">
    <property type="protein sequence ID" value="JAP22108.1"/>
    <property type="molecule type" value="Transcribed_RNA"/>
</dbReference>
<protein>
    <submittedName>
        <fullName evidence="2">Putative ovule protein</fullName>
    </submittedName>
</protein>
<feature type="chain" id="PRO_5006866014" evidence="1">
    <location>
        <begin position="19"/>
        <end position="62"/>
    </location>
</feature>
<evidence type="ECO:0000256" key="1">
    <source>
        <dbReference type="SAM" id="SignalP"/>
    </source>
</evidence>